<gene>
    <name evidence="2" type="ORF">BU24DRAFT_421286</name>
</gene>
<feature type="compositionally biased region" description="Low complexity" evidence="1">
    <location>
        <begin position="434"/>
        <end position="444"/>
    </location>
</feature>
<sequence>MREHPVPRRMPGPNQVPPNYRPHRGHPMPRRAAQPDGRQGLEVDMRRPDRRGPDRRVHDMRGPDMLGPDMRGPDMRGPDMRRPDMRGPHIRRPDMLGPSVQRDSFSDRINSRSGSVTPLPVASGSIPRSNITMGQNPGRMIDLARGANQQASRQWSVPPDGNLRRPHLPGAVRNAPTGLSGNALEGRPSGDSSRSMDGTIHRGPNHFQSTALHGIPELATPSASRGQGMLHPAQAIVAARRTSLAIESRDMLSSPVQGGVVPGARPSDQDVQQRINTTEAVNPAGNSLLMPPATRNGGAQDALRLEQSQDTARVEQSSPLNEDTVTPDRAGSVPSTTTGDTPHTHSDGASRVPVPETPLTSPTSVDDVHHLISEQTNSSPGVQISQQHSEPQSSISNNPAGPRKENSIKRSIRRFTKILTRPGSKKSSARQEQQDASQTTQTASPPQASSTSDRVVQPRDASGTQGLSP</sequence>
<dbReference type="EMBL" id="ML978068">
    <property type="protein sequence ID" value="KAF2018308.1"/>
    <property type="molecule type" value="Genomic_DNA"/>
</dbReference>
<feature type="region of interest" description="Disordered" evidence="1">
    <location>
        <begin position="305"/>
        <end position="469"/>
    </location>
</feature>
<feature type="compositionally biased region" description="Basic and acidic residues" evidence="1">
    <location>
        <begin position="71"/>
        <end position="94"/>
    </location>
</feature>
<dbReference type="RefSeq" id="XP_033386647.1">
    <property type="nucleotide sequence ID" value="XM_033527692.1"/>
</dbReference>
<reference evidence="2" key="1">
    <citation type="journal article" date="2020" name="Stud. Mycol.">
        <title>101 Dothideomycetes genomes: a test case for predicting lifestyles and emergence of pathogens.</title>
        <authorList>
            <person name="Haridas S."/>
            <person name="Albert R."/>
            <person name="Binder M."/>
            <person name="Bloem J."/>
            <person name="Labutti K."/>
            <person name="Salamov A."/>
            <person name="Andreopoulos B."/>
            <person name="Baker S."/>
            <person name="Barry K."/>
            <person name="Bills G."/>
            <person name="Bluhm B."/>
            <person name="Cannon C."/>
            <person name="Castanera R."/>
            <person name="Culley D."/>
            <person name="Daum C."/>
            <person name="Ezra D."/>
            <person name="Gonzalez J."/>
            <person name="Henrissat B."/>
            <person name="Kuo A."/>
            <person name="Liang C."/>
            <person name="Lipzen A."/>
            <person name="Lutzoni F."/>
            <person name="Magnuson J."/>
            <person name="Mondo S."/>
            <person name="Nolan M."/>
            <person name="Ohm R."/>
            <person name="Pangilinan J."/>
            <person name="Park H.-J."/>
            <person name="Ramirez L."/>
            <person name="Alfaro M."/>
            <person name="Sun H."/>
            <person name="Tritt A."/>
            <person name="Yoshinaga Y."/>
            <person name="Zwiers L.-H."/>
            <person name="Turgeon B."/>
            <person name="Goodwin S."/>
            <person name="Spatafora J."/>
            <person name="Crous P."/>
            <person name="Grigoriev I."/>
        </authorList>
    </citation>
    <scope>NUCLEOTIDE SEQUENCE</scope>
    <source>
        <strain evidence="2">CBS 175.79</strain>
    </source>
</reference>
<dbReference type="GeneID" id="54285089"/>
<feature type="region of interest" description="Disordered" evidence="1">
    <location>
        <begin position="251"/>
        <end position="271"/>
    </location>
</feature>
<evidence type="ECO:0000256" key="1">
    <source>
        <dbReference type="SAM" id="MobiDB-lite"/>
    </source>
</evidence>
<name>A0A6A5XYC4_9PLEO</name>
<dbReference type="AlphaFoldDB" id="A0A6A5XYC4"/>
<feature type="compositionally biased region" description="Basic and acidic residues" evidence="1">
    <location>
        <begin position="39"/>
        <end position="62"/>
    </location>
</feature>
<feature type="compositionally biased region" description="Pro residues" evidence="1">
    <location>
        <begin position="8"/>
        <end position="20"/>
    </location>
</feature>
<organism evidence="2 3">
    <name type="scientific">Aaosphaeria arxii CBS 175.79</name>
    <dbReference type="NCBI Taxonomy" id="1450172"/>
    <lineage>
        <taxon>Eukaryota</taxon>
        <taxon>Fungi</taxon>
        <taxon>Dikarya</taxon>
        <taxon>Ascomycota</taxon>
        <taxon>Pezizomycotina</taxon>
        <taxon>Dothideomycetes</taxon>
        <taxon>Pleosporomycetidae</taxon>
        <taxon>Pleosporales</taxon>
        <taxon>Pleosporales incertae sedis</taxon>
        <taxon>Aaosphaeria</taxon>
    </lineage>
</organism>
<accession>A0A6A5XYC4</accession>
<feature type="region of interest" description="Disordered" evidence="1">
    <location>
        <begin position="147"/>
        <end position="208"/>
    </location>
</feature>
<feature type="compositionally biased region" description="Polar residues" evidence="1">
    <location>
        <begin position="306"/>
        <end position="324"/>
    </location>
</feature>
<evidence type="ECO:0000313" key="2">
    <source>
        <dbReference type="EMBL" id="KAF2018308.1"/>
    </source>
</evidence>
<keyword evidence="3" id="KW-1185">Reference proteome</keyword>
<feature type="compositionally biased region" description="Polar residues" evidence="1">
    <location>
        <begin position="445"/>
        <end position="454"/>
    </location>
</feature>
<proteinExistence type="predicted"/>
<feature type="region of interest" description="Disordered" evidence="1">
    <location>
        <begin position="1"/>
        <end position="132"/>
    </location>
</feature>
<feature type="compositionally biased region" description="Polar residues" evidence="1">
    <location>
        <begin position="373"/>
        <end position="399"/>
    </location>
</feature>
<evidence type="ECO:0000313" key="3">
    <source>
        <dbReference type="Proteomes" id="UP000799778"/>
    </source>
</evidence>
<protein>
    <submittedName>
        <fullName evidence="2">Uncharacterized protein</fullName>
    </submittedName>
</protein>
<dbReference type="Proteomes" id="UP000799778">
    <property type="component" value="Unassembled WGS sequence"/>
</dbReference>